<proteinExistence type="predicted"/>
<evidence type="ECO:0000313" key="2">
    <source>
        <dbReference type="EMBL" id="MBK1633398.1"/>
    </source>
</evidence>
<keyword evidence="1" id="KW-1133">Transmembrane helix</keyword>
<evidence type="ECO:0000313" key="3">
    <source>
        <dbReference type="Proteomes" id="UP000748752"/>
    </source>
</evidence>
<name>A0ABS1CNH9_9GAMM</name>
<protein>
    <recommendedName>
        <fullName evidence="4">NADH-quinone oxidoreductase subunit J</fullName>
    </recommendedName>
</protein>
<accession>A0ABS1CNH9</accession>
<dbReference type="RefSeq" id="WP_200241844.1">
    <property type="nucleotide sequence ID" value="NZ_NRRV01000083.1"/>
</dbReference>
<gene>
    <name evidence="2" type="ORF">CKO31_22125</name>
</gene>
<dbReference type="EMBL" id="NRRV01000083">
    <property type="protein sequence ID" value="MBK1633398.1"/>
    <property type="molecule type" value="Genomic_DNA"/>
</dbReference>
<keyword evidence="1" id="KW-0472">Membrane</keyword>
<sequence>MSRTAKVPSLLAISMAWSAMIAVIMTAVTFLHQTPGEVAAASGDGLQWGQVAFLFVLWFLAAELTLVVGGALYLGVALLLGRRSGGG</sequence>
<reference evidence="2 3" key="1">
    <citation type="journal article" date="2020" name="Microorganisms">
        <title>Osmotic Adaptation and Compatible Solute Biosynthesis of Phototrophic Bacteria as Revealed from Genome Analyses.</title>
        <authorList>
            <person name="Imhoff J.F."/>
            <person name="Rahn T."/>
            <person name="Kunzel S."/>
            <person name="Keller A."/>
            <person name="Neulinger S.C."/>
        </authorList>
    </citation>
    <scope>NUCLEOTIDE SEQUENCE [LARGE SCALE GENOMIC DNA]</scope>
    <source>
        <strain evidence="2 3">DSM 6210</strain>
    </source>
</reference>
<feature type="transmembrane region" description="Helical" evidence="1">
    <location>
        <begin position="7"/>
        <end position="31"/>
    </location>
</feature>
<evidence type="ECO:0008006" key="4">
    <source>
        <dbReference type="Google" id="ProtNLM"/>
    </source>
</evidence>
<dbReference type="Proteomes" id="UP000748752">
    <property type="component" value="Unassembled WGS sequence"/>
</dbReference>
<keyword evidence="3" id="KW-1185">Reference proteome</keyword>
<comment type="caution">
    <text evidence="2">The sequence shown here is derived from an EMBL/GenBank/DDBJ whole genome shotgun (WGS) entry which is preliminary data.</text>
</comment>
<feature type="transmembrane region" description="Helical" evidence="1">
    <location>
        <begin position="51"/>
        <end position="80"/>
    </location>
</feature>
<evidence type="ECO:0000256" key="1">
    <source>
        <dbReference type="SAM" id="Phobius"/>
    </source>
</evidence>
<keyword evidence="1" id="KW-0812">Transmembrane</keyword>
<organism evidence="2 3">
    <name type="scientific">Thiohalocapsa halophila</name>
    <dbReference type="NCBI Taxonomy" id="69359"/>
    <lineage>
        <taxon>Bacteria</taxon>
        <taxon>Pseudomonadati</taxon>
        <taxon>Pseudomonadota</taxon>
        <taxon>Gammaproteobacteria</taxon>
        <taxon>Chromatiales</taxon>
        <taxon>Chromatiaceae</taxon>
        <taxon>Thiohalocapsa</taxon>
    </lineage>
</organism>